<comment type="caution">
    <text evidence="1">The sequence shown here is derived from an EMBL/GenBank/DDBJ whole genome shotgun (WGS) entry which is preliminary data.</text>
</comment>
<organism evidence="1 2">
    <name type="scientific">Dreissena polymorpha</name>
    <name type="common">Zebra mussel</name>
    <name type="synonym">Mytilus polymorpha</name>
    <dbReference type="NCBI Taxonomy" id="45954"/>
    <lineage>
        <taxon>Eukaryota</taxon>
        <taxon>Metazoa</taxon>
        <taxon>Spiralia</taxon>
        <taxon>Lophotrochozoa</taxon>
        <taxon>Mollusca</taxon>
        <taxon>Bivalvia</taxon>
        <taxon>Autobranchia</taxon>
        <taxon>Heteroconchia</taxon>
        <taxon>Euheterodonta</taxon>
        <taxon>Imparidentia</taxon>
        <taxon>Neoheterodontei</taxon>
        <taxon>Myida</taxon>
        <taxon>Dreissenoidea</taxon>
        <taxon>Dreissenidae</taxon>
        <taxon>Dreissena</taxon>
    </lineage>
</organism>
<evidence type="ECO:0000313" key="1">
    <source>
        <dbReference type="EMBL" id="KAH3783374.1"/>
    </source>
</evidence>
<reference evidence="1" key="2">
    <citation type="submission" date="2020-11" db="EMBL/GenBank/DDBJ databases">
        <authorList>
            <person name="McCartney M.A."/>
            <person name="Auch B."/>
            <person name="Kono T."/>
            <person name="Mallez S."/>
            <person name="Becker A."/>
            <person name="Gohl D.M."/>
            <person name="Silverstein K.A.T."/>
            <person name="Koren S."/>
            <person name="Bechman K.B."/>
            <person name="Herman A."/>
            <person name="Abrahante J.E."/>
            <person name="Garbe J."/>
        </authorList>
    </citation>
    <scope>NUCLEOTIDE SEQUENCE</scope>
    <source>
        <strain evidence="1">Duluth1</strain>
        <tissue evidence="1">Whole animal</tissue>
    </source>
</reference>
<evidence type="ECO:0000313" key="2">
    <source>
        <dbReference type="Proteomes" id="UP000828390"/>
    </source>
</evidence>
<sequence>MIRPNDILDEFKNGNLCLKNMGAKGRGFLTRFSEGKNWLLDWRMRAGWLAGWLAGWRAGGLAE</sequence>
<reference evidence="1" key="1">
    <citation type="journal article" date="2019" name="bioRxiv">
        <title>The Genome of the Zebra Mussel, Dreissena polymorpha: A Resource for Invasive Species Research.</title>
        <authorList>
            <person name="McCartney M.A."/>
            <person name="Auch B."/>
            <person name="Kono T."/>
            <person name="Mallez S."/>
            <person name="Zhang Y."/>
            <person name="Obille A."/>
            <person name="Becker A."/>
            <person name="Abrahante J.E."/>
            <person name="Garbe J."/>
            <person name="Badalamenti J.P."/>
            <person name="Herman A."/>
            <person name="Mangelson H."/>
            <person name="Liachko I."/>
            <person name="Sullivan S."/>
            <person name="Sone E.D."/>
            <person name="Koren S."/>
            <person name="Silverstein K.A.T."/>
            <person name="Beckman K.B."/>
            <person name="Gohl D.M."/>
        </authorList>
    </citation>
    <scope>NUCLEOTIDE SEQUENCE</scope>
    <source>
        <strain evidence="1">Duluth1</strain>
        <tissue evidence="1">Whole animal</tissue>
    </source>
</reference>
<proteinExistence type="predicted"/>
<gene>
    <name evidence="1" type="ORF">DPMN_161311</name>
</gene>
<name>A0A9D4EPR2_DREPO</name>
<dbReference type="Proteomes" id="UP000828390">
    <property type="component" value="Unassembled WGS sequence"/>
</dbReference>
<keyword evidence="2" id="KW-1185">Reference proteome</keyword>
<dbReference type="AlphaFoldDB" id="A0A9D4EPR2"/>
<accession>A0A9D4EPR2</accession>
<dbReference type="EMBL" id="JAIWYP010000008">
    <property type="protein sequence ID" value="KAH3783374.1"/>
    <property type="molecule type" value="Genomic_DNA"/>
</dbReference>
<protein>
    <submittedName>
        <fullName evidence="1">Uncharacterized protein</fullName>
    </submittedName>
</protein>